<dbReference type="SUPFAM" id="SSF103481">
    <property type="entry name" value="Multidrug resistance efflux transporter EmrE"/>
    <property type="match status" value="2"/>
</dbReference>
<dbReference type="EMBL" id="FMMM01000001">
    <property type="protein sequence ID" value="SCQ17495.1"/>
    <property type="molecule type" value="Genomic_DNA"/>
</dbReference>
<feature type="transmembrane region" description="Helical" evidence="1">
    <location>
        <begin position="127"/>
        <end position="147"/>
    </location>
</feature>
<feature type="transmembrane region" description="Helical" evidence="1">
    <location>
        <begin position="159"/>
        <end position="176"/>
    </location>
</feature>
<dbReference type="InterPro" id="IPR000620">
    <property type="entry name" value="EamA_dom"/>
</dbReference>
<name>A0A1D3UBI1_TANFO</name>
<dbReference type="PANTHER" id="PTHR22911:SF137">
    <property type="entry name" value="SOLUTE CARRIER FAMILY 35 MEMBER G2-RELATED"/>
    <property type="match status" value="1"/>
</dbReference>
<organism evidence="3 4">
    <name type="scientific">Tannerella forsythia</name>
    <name type="common">Bacteroides forsythus</name>
    <dbReference type="NCBI Taxonomy" id="28112"/>
    <lineage>
        <taxon>Bacteria</taxon>
        <taxon>Pseudomonadati</taxon>
        <taxon>Bacteroidota</taxon>
        <taxon>Bacteroidia</taxon>
        <taxon>Bacteroidales</taxon>
        <taxon>Tannerellaceae</taxon>
        <taxon>Tannerella</taxon>
    </lineage>
</organism>
<evidence type="ECO:0000256" key="1">
    <source>
        <dbReference type="SAM" id="Phobius"/>
    </source>
</evidence>
<sequence length="299" mass="34272">MMWVAWAFLSAFLLGCYDVSKKMAVSRNAVIPVLFLNTMISSLLFLPFVLLSYRSDMLDGTMFYVPRVSWQTHGLVFLKSVIVLTSWMAGYFSVKHLPLTITGPVKATQPVLTLLGALIIFSERLNLYQWIGVLLAVLSFYMLSSSGRKEGIRFTHNKWILYAVLSVVAGSMSGLYDKYLMRSLDVMTVQVWFNMYQFALMTPILLFLWYPHRKHTTPFEWRWGILLISVFLAIADWIYFYALSFPDSMISIVSMIRRSSVLVTFAAGALLLHEKNLRSKAVDLLLVLLGMFFLYLGTR</sequence>
<feature type="domain" description="EamA" evidence="2">
    <location>
        <begin position="2"/>
        <end position="144"/>
    </location>
</feature>
<keyword evidence="1" id="KW-0812">Transmembrane</keyword>
<dbReference type="PANTHER" id="PTHR22911">
    <property type="entry name" value="ACYL-MALONYL CONDENSING ENZYME-RELATED"/>
    <property type="match status" value="1"/>
</dbReference>
<feature type="transmembrane region" description="Helical" evidence="1">
    <location>
        <begin position="223"/>
        <end position="243"/>
    </location>
</feature>
<dbReference type="AlphaFoldDB" id="A0A1D3UBI1"/>
<gene>
    <name evidence="3" type="ORF">TFUB20_00027</name>
</gene>
<dbReference type="Pfam" id="PF00892">
    <property type="entry name" value="EamA"/>
    <property type="match status" value="2"/>
</dbReference>
<protein>
    <submittedName>
        <fullName evidence="3">EamA-like transporter family protein</fullName>
    </submittedName>
</protein>
<feature type="transmembrane region" description="Helical" evidence="1">
    <location>
        <begin position="281"/>
        <end position="298"/>
    </location>
</feature>
<dbReference type="Gene3D" id="1.10.3730.20">
    <property type="match status" value="1"/>
</dbReference>
<keyword evidence="1" id="KW-0472">Membrane</keyword>
<feature type="transmembrane region" description="Helical" evidence="1">
    <location>
        <begin position="34"/>
        <end position="53"/>
    </location>
</feature>
<feature type="transmembrane region" description="Helical" evidence="1">
    <location>
        <begin position="191"/>
        <end position="211"/>
    </location>
</feature>
<feature type="transmembrane region" description="Helical" evidence="1">
    <location>
        <begin position="74"/>
        <end position="94"/>
    </location>
</feature>
<accession>A0A1D3UBI1</accession>
<evidence type="ECO:0000313" key="4">
    <source>
        <dbReference type="Proteomes" id="UP000182057"/>
    </source>
</evidence>
<evidence type="ECO:0000259" key="2">
    <source>
        <dbReference type="Pfam" id="PF00892"/>
    </source>
</evidence>
<proteinExistence type="predicted"/>
<dbReference type="InterPro" id="IPR037185">
    <property type="entry name" value="EmrE-like"/>
</dbReference>
<dbReference type="Proteomes" id="UP000182057">
    <property type="component" value="Unassembled WGS sequence"/>
</dbReference>
<dbReference type="GO" id="GO:0016020">
    <property type="term" value="C:membrane"/>
    <property type="evidence" value="ECO:0007669"/>
    <property type="project" value="InterPro"/>
</dbReference>
<reference evidence="3 4" key="1">
    <citation type="submission" date="2016-09" db="EMBL/GenBank/DDBJ databases">
        <authorList>
            <person name="Capua I."/>
            <person name="De Benedictis P."/>
            <person name="Joannis T."/>
            <person name="Lombin L.H."/>
            <person name="Cattoli G."/>
        </authorList>
    </citation>
    <scope>NUCLEOTIDE SEQUENCE [LARGE SCALE GENOMIC DNA]</scope>
    <source>
        <strain evidence="3 4">UB20</strain>
    </source>
</reference>
<evidence type="ECO:0000313" key="3">
    <source>
        <dbReference type="EMBL" id="SCQ17495.1"/>
    </source>
</evidence>
<feature type="domain" description="EamA" evidence="2">
    <location>
        <begin position="158"/>
        <end position="295"/>
    </location>
</feature>
<keyword evidence="1" id="KW-1133">Transmembrane helix</keyword>